<proteinExistence type="predicted"/>
<dbReference type="AlphaFoldDB" id="A0A6A4NZI9"/>
<dbReference type="EMBL" id="WOCE01000018">
    <property type="protein sequence ID" value="KAE9594762.1"/>
    <property type="molecule type" value="Genomic_DNA"/>
</dbReference>
<keyword evidence="2" id="KW-1185">Reference proteome</keyword>
<protein>
    <submittedName>
        <fullName evidence="1">Uncharacterized protein</fullName>
    </submittedName>
</protein>
<dbReference type="Proteomes" id="UP000447434">
    <property type="component" value="Chromosome 18"/>
</dbReference>
<sequence>MSFALWPQGVAVFIFKSAVKLTNKEGPQTSFWCTCCISSQLVSYIDLDYFSRYRTNIPVLC</sequence>
<reference evidence="2" key="1">
    <citation type="journal article" date="2020" name="Nat. Commun.">
        <title>Genome sequence of the cluster root forming white lupin.</title>
        <authorList>
            <person name="Hufnagel B."/>
            <person name="Marques A."/>
            <person name="Soriano A."/>
            <person name="Marques L."/>
            <person name="Divol F."/>
            <person name="Doumas P."/>
            <person name="Sallet E."/>
            <person name="Mancinotti D."/>
            <person name="Carrere S."/>
            <person name="Marande W."/>
            <person name="Arribat S."/>
            <person name="Keller J."/>
            <person name="Huneau C."/>
            <person name="Blein T."/>
            <person name="Aime D."/>
            <person name="Laguerre M."/>
            <person name="Taylor J."/>
            <person name="Schubert V."/>
            <person name="Nelson M."/>
            <person name="Geu-Flores F."/>
            <person name="Crespi M."/>
            <person name="Gallardo-Guerrero K."/>
            <person name="Delaux P.-M."/>
            <person name="Salse J."/>
            <person name="Berges H."/>
            <person name="Guyot R."/>
            <person name="Gouzy J."/>
            <person name="Peret B."/>
        </authorList>
    </citation>
    <scope>NUCLEOTIDE SEQUENCE [LARGE SCALE GENOMIC DNA]</scope>
    <source>
        <strain evidence="2">cv. Amiga</strain>
    </source>
</reference>
<comment type="caution">
    <text evidence="1">The sequence shown here is derived from an EMBL/GenBank/DDBJ whole genome shotgun (WGS) entry which is preliminary data.</text>
</comment>
<organism evidence="1 2">
    <name type="scientific">Lupinus albus</name>
    <name type="common">White lupine</name>
    <name type="synonym">Lupinus termis</name>
    <dbReference type="NCBI Taxonomy" id="3870"/>
    <lineage>
        <taxon>Eukaryota</taxon>
        <taxon>Viridiplantae</taxon>
        <taxon>Streptophyta</taxon>
        <taxon>Embryophyta</taxon>
        <taxon>Tracheophyta</taxon>
        <taxon>Spermatophyta</taxon>
        <taxon>Magnoliopsida</taxon>
        <taxon>eudicotyledons</taxon>
        <taxon>Gunneridae</taxon>
        <taxon>Pentapetalae</taxon>
        <taxon>rosids</taxon>
        <taxon>fabids</taxon>
        <taxon>Fabales</taxon>
        <taxon>Fabaceae</taxon>
        <taxon>Papilionoideae</taxon>
        <taxon>50 kb inversion clade</taxon>
        <taxon>genistoids sensu lato</taxon>
        <taxon>core genistoids</taxon>
        <taxon>Genisteae</taxon>
        <taxon>Lupinus</taxon>
    </lineage>
</organism>
<name>A0A6A4NZI9_LUPAL</name>
<evidence type="ECO:0000313" key="2">
    <source>
        <dbReference type="Proteomes" id="UP000447434"/>
    </source>
</evidence>
<accession>A0A6A4NZI9</accession>
<evidence type="ECO:0000313" key="1">
    <source>
        <dbReference type="EMBL" id="KAE9594762.1"/>
    </source>
</evidence>
<gene>
    <name evidence="1" type="ORF">Lalb_Chr18g0057211</name>
</gene>